<dbReference type="AlphaFoldDB" id="A0A346NND0"/>
<proteinExistence type="predicted"/>
<gene>
    <name evidence="2" type="ORF">D0Y50_12170</name>
</gene>
<keyword evidence="1" id="KW-1133">Transmembrane helix</keyword>
<dbReference type="KEGG" id="salm:D0Y50_12170"/>
<organism evidence="2 3">
    <name type="scientific">Salinimonas sediminis</name>
    <dbReference type="NCBI Taxonomy" id="2303538"/>
    <lineage>
        <taxon>Bacteria</taxon>
        <taxon>Pseudomonadati</taxon>
        <taxon>Pseudomonadota</taxon>
        <taxon>Gammaproteobacteria</taxon>
        <taxon>Alteromonadales</taxon>
        <taxon>Alteromonadaceae</taxon>
        <taxon>Alteromonas/Salinimonas group</taxon>
        <taxon>Salinimonas</taxon>
    </lineage>
</organism>
<keyword evidence="1" id="KW-0812">Transmembrane</keyword>
<evidence type="ECO:0000313" key="2">
    <source>
        <dbReference type="EMBL" id="AXR07037.1"/>
    </source>
</evidence>
<keyword evidence="1" id="KW-0472">Membrane</keyword>
<evidence type="ECO:0000256" key="1">
    <source>
        <dbReference type="SAM" id="Phobius"/>
    </source>
</evidence>
<reference evidence="2 3" key="1">
    <citation type="submission" date="2018-08" db="EMBL/GenBank/DDBJ databases">
        <title>Salinimonas sediminis sp. nov., a piezophilic bacterium isolated from a deep-sea sediment sample from the New Britain Trench.</title>
        <authorList>
            <person name="Cao J."/>
        </authorList>
    </citation>
    <scope>NUCLEOTIDE SEQUENCE [LARGE SCALE GENOMIC DNA]</scope>
    <source>
        <strain evidence="2 3">N102</strain>
    </source>
</reference>
<feature type="transmembrane region" description="Helical" evidence="1">
    <location>
        <begin position="25"/>
        <end position="43"/>
    </location>
</feature>
<keyword evidence="3" id="KW-1185">Reference proteome</keyword>
<sequence length="61" mass="6741">MGYILFILLVVVVFASGHDKSLYATYLIFGALSLFSVLLHTIINKLDALNTKLEALANRSK</sequence>
<protein>
    <submittedName>
        <fullName evidence="2">Uncharacterized protein</fullName>
    </submittedName>
</protein>
<evidence type="ECO:0000313" key="3">
    <source>
        <dbReference type="Proteomes" id="UP000262073"/>
    </source>
</evidence>
<name>A0A346NND0_9ALTE</name>
<dbReference type="EMBL" id="CP031769">
    <property type="protein sequence ID" value="AXR07037.1"/>
    <property type="molecule type" value="Genomic_DNA"/>
</dbReference>
<accession>A0A346NND0</accession>
<dbReference type="Proteomes" id="UP000262073">
    <property type="component" value="Chromosome"/>
</dbReference>